<feature type="domain" description="Peptidase S54 rhomboid" evidence="7">
    <location>
        <begin position="69"/>
        <end position="215"/>
    </location>
</feature>
<dbReference type="EMBL" id="QLNI01000024">
    <property type="protein sequence ID" value="RAM01613.1"/>
    <property type="molecule type" value="Genomic_DNA"/>
</dbReference>
<keyword evidence="11" id="KW-1185">Reference proteome</keyword>
<dbReference type="PANTHER" id="PTHR43731:SF26">
    <property type="entry name" value="RHOMBOID-LIKE PROTEIN 10, CHLOROPLASTIC"/>
    <property type="match status" value="1"/>
</dbReference>
<evidence type="ECO:0000256" key="3">
    <source>
        <dbReference type="ARBA" id="ARBA00022989"/>
    </source>
</evidence>
<dbReference type="SUPFAM" id="SSF144091">
    <property type="entry name" value="Rhomboid-like"/>
    <property type="match status" value="1"/>
</dbReference>
<dbReference type="EMBL" id="CP036313">
    <property type="protein sequence ID" value="QBH14051.1"/>
    <property type="molecule type" value="Genomic_DNA"/>
</dbReference>
<evidence type="ECO:0000259" key="6">
    <source>
        <dbReference type="Pfam" id="PF01556"/>
    </source>
</evidence>
<gene>
    <name evidence="9" type="ORF">DO021_12575</name>
    <name evidence="8" type="ORF">EYB58_14635</name>
</gene>
<accession>A0A328FF06</accession>
<keyword evidence="9" id="KW-0645">Protease</keyword>
<reference evidence="8 11" key="2">
    <citation type="submission" date="2019-02" db="EMBL/GenBank/DDBJ databases">
        <title>Complete genome sequence of Desulfobacter hydrogenophilus AcRS1.</title>
        <authorList>
            <person name="Marietou A."/>
            <person name="Lund M.B."/>
            <person name="Marshall I.P.G."/>
            <person name="Schreiber L."/>
            <person name="Jorgensen B."/>
        </authorList>
    </citation>
    <scope>NUCLEOTIDE SEQUENCE [LARGE SCALE GENOMIC DNA]</scope>
    <source>
        <strain evidence="8 11">AcRS1</strain>
    </source>
</reference>
<dbReference type="OrthoDB" id="9813074at2"/>
<feature type="transmembrane region" description="Helical" evidence="5">
    <location>
        <begin position="130"/>
        <end position="149"/>
    </location>
</feature>
<keyword evidence="4 5" id="KW-0472">Membrane</keyword>
<dbReference type="Proteomes" id="UP000248798">
    <property type="component" value="Unassembled WGS sequence"/>
</dbReference>
<dbReference type="PANTHER" id="PTHR43731">
    <property type="entry name" value="RHOMBOID PROTEASE"/>
    <property type="match status" value="1"/>
</dbReference>
<dbReference type="AlphaFoldDB" id="A0A328FF06"/>
<dbReference type="GO" id="GO:0006508">
    <property type="term" value="P:proteolysis"/>
    <property type="evidence" value="ECO:0007669"/>
    <property type="project" value="UniProtKB-KW"/>
</dbReference>
<feature type="transmembrane region" description="Helical" evidence="5">
    <location>
        <begin position="71"/>
        <end position="94"/>
    </location>
</feature>
<dbReference type="GO" id="GO:0006457">
    <property type="term" value="P:protein folding"/>
    <property type="evidence" value="ECO:0007669"/>
    <property type="project" value="InterPro"/>
</dbReference>
<sequence length="325" mass="35841">MIPLRDEQETTSCAVATRSIIFITSLVFVWQMIIGINDQAVSYTFGFVPAKYTVAQMAAYFSWLNKLLSPFTYMFLHGGFWHFIGNMWFLYIFGDNIEQELGPFRFSAFYLVCGLLAAFFHFLLNHSSAVPTIGASGAIAGVMGAYFLLHPKNKILTLVPVLIFPLFVSIPAFVFLGIWFFIQFINATGQGAGAGVAWWAHIGGFLSGMALIYLNSKLPKAGFSEKFDRFTVKKRSPKLHVLTPETDPSGGSDLYGTIALTSLEALTGTKKLVSVPWGFKNSVYRVVVPAGIRRGSLLRLKGMGKSIPGLPRGDLLLRVDIKNAI</sequence>
<dbReference type="GO" id="GO:0051082">
    <property type="term" value="F:unfolded protein binding"/>
    <property type="evidence" value="ECO:0007669"/>
    <property type="project" value="InterPro"/>
</dbReference>
<dbReference type="InterPro" id="IPR050925">
    <property type="entry name" value="Rhomboid_protease_S54"/>
</dbReference>
<evidence type="ECO:0000313" key="10">
    <source>
        <dbReference type="Proteomes" id="UP000248798"/>
    </source>
</evidence>
<evidence type="ECO:0000259" key="7">
    <source>
        <dbReference type="Pfam" id="PF01694"/>
    </source>
</evidence>
<dbReference type="InterPro" id="IPR022764">
    <property type="entry name" value="Peptidase_S54_rhomboid_dom"/>
</dbReference>
<dbReference type="Pfam" id="PF01556">
    <property type="entry name" value="DnaJ_C"/>
    <property type="match status" value="1"/>
</dbReference>
<organism evidence="9 10">
    <name type="scientific">Desulfobacter hydrogenophilus</name>
    <dbReference type="NCBI Taxonomy" id="2291"/>
    <lineage>
        <taxon>Bacteria</taxon>
        <taxon>Pseudomonadati</taxon>
        <taxon>Thermodesulfobacteriota</taxon>
        <taxon>Desulfobacteria</taxon>
        <taxon>Desulfobacterales</taxon>
        <taxon>Desulfobacteraceae</taxon>
        <taxon>Desulfobacter</taxon>
    </lineage>
</organism>
<protein>
    <submittedName>
        <fullName evidence="9">Rhomboid family intramembrane serine protease</fullName>
    </submittedName>
</protein>
<feature type="transmembrane region" description="Helical" evidence="5">
    <location>
        <begin position="161"/>
        <end position="184"/>
    </location>
</feature>
<evidence type="ECO:0000256" key="1">
    <source>
        <dbReference type="ARBA" id="ARBA00004141"/>
    </source>
</evidence>
<comment type="subcellular location">
    <subcellularLocation>
        <location evidence="1">Membrane</location>
        <topology evidence="1">Multi-pass membrane protein</topology>
    </subcellularLocation>
</comment>
<reference evidence="9 10" key="1">
    <citation type="submission" date="2018-06" db="EMBL/GenBank/DDBJ databases">
        <title>Complete Genome Sequence of Desulfobacter hydrogenophilus (DSM3380).</title>
        <authorList>
            <person name="Marietou A."/>
            <person name="Schreiber L."/>
            <person name="Marshall I."/>
            <person name="Jorgensen B."/>
        </authorList>
    </citation>
    <scope>NUCLEOTIDE SEQUENCE [LARGE SCALE GENOMIC DNA]</scope>
    <source>
        <strain evidence="9 10">DSM 3380</strain>
    </source>
</reference>
<feature type="transmembrane region" description="Helical" evidence="5">
    <location>
        <begin position="106"/>
        <end position="124"/>
    </location>
</feature>
<dbReference type="Proteomes" id="UP000293902">
    <property type="component" value="Chromosome"/>
</dbReference>
<feature type="transmembrane region" description="Helical" evidence="5">
    <location>
        <begin position="196"/>
        <end position="214"/>
    </location>
</feature>
<evidence type="ECO:0000313" key="9">
    <source>
        <dbReference type="EMBL" id="RAM01613.1"/>
    </source>
</evidence>
<feature type="transmembrane region" description="Helical" evidence="5">
    <location>
        <begin position="12"/>
        <end position="33"/>
    </location>
</feature>
<dbReference type="InterPro" id="IPR008971">
    <property type="entry name" value="HSP40/DnaJ_pept-bd"/>
</dbReference>
<evidence type="ECO:0000256" key="5">
    <source>
        <dbReference type="SAM" id="Phobius"/>
    </source>
</evidence>
<dbReference type="SUPFAM" id="SSF49493">
    <property type="entry name" value="HSP40/DnaJ peptide-binding domain"/>
    <property type="match status" value="1"/>
</dbReference>
<keyword evidence="2 5" id="KW-0812">Transmembrane</keyword>
<evidence type="ECO:0000313" key="8">
    <source>
        <dbReference type="EMBL" id="QBH14051.1"/>
    </source>
</evidence>
<feature type="domain" description="Chaperone DnaJ C-terminal" evidence="6">
    <location>
        <begin position="258"/>
        <end position="322"/>
    </location>
</feature>
<dbReference type="Gene3D" id="2.60.260.20">
    <property type="entry name" value="Urease metallochaperone UreE, N-terminal domain"/>
    <property type="match status" value="1"/>
</dbReference>
<evidence type="ECO:0000313" key="11">
    <source>
        <dbReference type="Proteomes" id="UP000293902"/>
    </source>
</evidence>
<proteinExistence type="predicted"/>
<dbReference type="FunFam" id="1.20.1540.10:FF:000027">
    <property type="entry name" value="Rhomboid family intramembrane serine protease"/>
    <property type="match status" value="1"/>
</dbReference>
<dbReference type="GO" id="GO:0016020">
    <property type="term" value="C:membrane"/>
    <property type="evidence" value="ECO:0007669"/>
    <property type="project" value="UniProtKB-SubCell"/>
</dbReference>
<keyword evidence="9" id="KW-0378">Hydrolase</keyword>
<dbReference type="Pfam" id="PF01694">
    <property type="entry name" value="Rhomboid"/>
    <property type="match status" value="1"/>
</dbReference>
<dbReference type="GO" id="GO:0004252">
    <property type="term" value="F:serine-type endopeptidase activity"/>
    <property type="evidence" value="ECO:0007669"/>
    <property type="project" value="InterPro"/>
</dbReference>
<dbReference type="InterPro" id="IPR002939">
    <property type="entry name" value="DnaJ_C"/>
</dbReference>
<keyword evidence="3 5" id="KW-1133">Transmembrane helix</keyword>
<dbReference type="RefSeq" id="WP_111957180.1">
    <property type="nucleotide sequence ID" value="NZ_CP036313.1"/>
</dbReference>
<evidence type="ECO:0000256" key="4">
    <source>
        <dbReference type="ARBA" id="ARBA00023136"/>
    </source>
</evidence>
<dbReference type="Gene3D" id="1.20.1540.10">
    <property type="entry name" value="Rhomboid-like"/>
    <property type="match status" value="1"/>
</dbReference>
<evidence type="ECO:0000256" key="2">
    <source>
        <dbReference type="ARBA" id="ARBA00022692"/>
    </source>
</evidence>
<name>A0A328FF06_9BACT</name>
<dbReference type="InterPro" id="IPR035952">
    <property type="entry name" value="Rhomboid-like_sf"/>
</dbReference>